<protein>
    <submittedName>
        <fullName evidence="2">Uncharacterized protein</fullName>
    </submittedName>
</protein>
<feature type="region of interest" description="Disordered" evidence="1">
    <location>
        <begin position="1"/>
        <end position="22"/>
    </location>
</feature>
<sequence length="212" mass="23203">MTGASGGTVSEAGTGTASTTPVATLAAYERSGHTRARRPVFPHELQTISPLHSARVCPTCKQRLHRLFGHNLASCPSSPHLQKVRGWPGYAMWALCPLAHKVEGISDLSSILTRLVPLDTLTFKEFRLLVAGHLPKTPQCPHNNLSRHVQREVEDCNPHRTVIRCDLQSPNSLQSGSVVLVVWFSCPGSFLGDFLKSTPSNTWTPRTRAAPR</sequence>
<comment type="caution">
    <text evidence="2">The sequence shown here is derived from an EMBL/GenBank/DDBJ whole genome shotgun (WGS) entry which is preliminary data.</text>
</comment>
<evidence type="ECO:0000313" key="3">
    <source>
        <dbReference type="Proteomes" id="UP000230750"/>
    </source>
</evidence>
<feature type="compositionally biased region" description="Polar residues" evidence="1">
    <location>
        <begin position="7"/>
        <end position="22"/>
    </location>
</feature>
<reference evidence="2 3" key="1">
    <citation type="journal article" date="2017" name="PLoS Biol.">
        <title>The sea cucumber genome provides insights into morphological evolution and visceral regeneration.</title>
        <authorList>
            <person name="Zhang X."/>
            <person name="Sun L."/>
            <person name="Yuan J."/>
            <person name="Sun Y."/>
            <person name="Gao Y."/>
            <person name="Zhang L."/>
            <person name="Li S."/>
            <person name="Dai H."/>
            <person name="Hamel J.F."/>
            <person name="Liu C."/>
            <person name="Yu Y."/>
            <person name="Liu S."/>
            <person name="Lin W."/>
            <person name="Guo K."/>
            <person name="Jin S."/>
            <person name="Xu P."/>
            <person name="Storey K.B."/>
            <person name="Huan P."/>
            <person name="Zhang T."/>
            <person name="Zhou Y."/>
            <person name="Zhang J."/>
            <person name="Lin C."/>
            <person name="Li X."/>
            <person name="Xing L."/>
            <person name="Huo D."/>
            <person name="Sun M."/>
            <person name="Wang L."/>
            <person name="Mercier A."/>
            <person name="Li F."/>
            <person name="Yang H."/>
            <person name="Xiang J."/>
        </authorList>
    </citation>
    <scope>NUCLEOTIDE SEQUENCE [LARGE SCALE GENOMIC DNA]</scope>
    <source>
        <strain evidence="2">Shaxun</strain>
        <tissue evidence="2">Muscle</tissue>
    </source>
</reference>
<organism evidence="2 3">
    <name type="scientific">Stichopus japonicus</name>
    <name type="common">Sea cucumber</name>
    <dbReference type="NCBI Taxonomy" id="307972"/>
    <lineage>
        <taxon>Eukaryota</taxon>
        <taxon>Metazoa</taxon>
        <taxon>Echinodermata</taxon>
        <taxon>Eleutherozoa</taxon>
        <taxon>Echinozoa</taxon>
        <taxon>Holothuroidea</taxon>
        <taxon>Aspidochirotacea</taxon>
        <taxon>Aspidochirotida</taxon>
        <taxon>Stichopodidae</taxon>
        <taxon>Apostichopus</taxon>
    </lineage>
</organism>
<dbReference type="EMBL" id="MRZV01002001">
    <property type="protein sequence ID" value="PIK35040.1"/>
    <property type="molecule type" value="Genomic_DNA"/>
</dbReference>
<proteinExistence type="predicted"/>
<name>A0A2G8JH18_STIJA</name>
<keyword evidence="3" id="KW-1185">Reference proteome</keyword>
<dbReference type="AlphaFoldDB" id="A0A2G8JH18"/>
<accession>A0A2G8JH18</accession>
<gene>
    <name evidence="2" type="ORF">BSL78_28126</name>
</gene>
<evidence type="ECO:0000313" key="2">
    <source>
        <dbReference type="EMBL" id="PIK35040.1"/>
    </source>
</evidence>
<dbReference type="Proteomes" id="UP000230750">
    <property type="component" value="Unassembled WGS sequence"/>
</dbReference>
<evidence type="ECO:0000256" key="1">
    <source>
        <dbReference type="SAM" id="MobiDB-lite"/>
    </source>
</evidence>